<dbReference type="EMBL" id="BAABBR010000001">
    <property type="protein sequence ID" value="GAA4037051.1"/>
    <property type="molecule type" value="Genomic_DNA"/>
</dbReference>
<name>A0ABP7U6Y8_9SPHN</name>
<dbReference type="Gene3D" id="3.60.15.10">
    <property type="entry name" value="Ribonuclease Z/Hydroxyacylglutathione hydrolase-like"/>
    <property type="match status" value="1"/>
</dbReference>
<feature type="domain" description="Metallo-beta-lactamase" evidence="1">
    <location>
        <begin position="83"/>
        <end position="283"/>
    </location>
</feature>
<dbReference type="PIRSF" id="PIRSF038896">
    <property type="entry name" value="NAPE-PLD"/>
    <property type="match status" value="1"/>
</dbReference>
<dbReference type="Pfam" id="PF12706">
    <property type="entry name" value="Lactamase_B_2"/>
    <property type="match status" value="1"/>
</dbReference>
<sequence>MSKRNPYYAGPVSDHFDGLRFFNPGQGSTDRGLRDILKWQLGGGRAKWPRSVAVTPTKPEPRIEGLAVTMVGHASVLIQVEGTNILVDPVWSERASPVGFAGPRRVTAPGIAFEDLPPIDLVLVTHNHYDHLDLATLRRIEATHAPLVVTPLGNDVVLRRAVAAERIVTLDWHGEHAAGDVRITCVPANHWSSRGLGDRRMALWGGFMVRTARRLVYNVGDTGFGDGRIFSEVKARHGAPDLAIIPIGAYAPRWFMKDQHVDPAEAVRIMEACGAACAVGVHWGTFQLTDEARDEPRLRLAEAVRASGHDAEAFVALEPGQCWSMAAG</sequence>
<gene>
    <name evidence="2" type="ORF">GCM10022281_17090</name>
</gene>
<reference evidence="3" key="1">
    <citation type="journal article" date="2019" name="Int. J. Syst. Evol. Microbiol.">
        <title>The Global Catalogue of Microorganisms (GCM) 10K type strain sequencing project: providing services to taxonomists for standard genome sequencing and annotation.</title>
        <authorList>
            <consortium name="The Broad Institute Genomics Platform"/>
            <consortium name="The Broad Institute Genome Sequencing Center for Infectious Disease"/>
            <person name="Wu L."/>
            <person name="Ma J."/>
        </authorList>
    </citation>
    <scope>NUCLEOTIDE SEQUENCE [LARGE SCALE GENOMIC DNA]</scope>
    <source>
        <strain evidence="3">JCM 17564</strain>
    </source>
</reference>
<dbReference type="Proteomes" id="UP001424459">
    <property type="component" value="Unassembled WGS sequence"/>
</dbReference>
<evidence type="ECO:0000313" key="2">
    <source>
        <dbReference type="EMBL" id="GAA4037051.1"/>
    </source>
</evidence>
<dbReference type="PANTHER" id="PTHR15032">
    <property type="entry name" value="N-ACYL-PHOSPHATIDYLETHANOLAMINE-HYDROLYZING PHOSPHOLIPASE D"/>
    <property type="match status" value="1"/>
</dbReference>
<organism evidence="2 3">
    <name type="scientific">Sphingomonas rosea</name>
    <dbReference type="NCBI Taxonomy" id="335605"/>
    <lineage>
        <taxon>Bacteria</taxon>
        <taxon>Pseudomonadati</taxon>
        <taxon>Pseudomonadota</taxon>
        <taxon>Alphaproteobacteria</taxon>
        <taxon>Sphingomonadales</taxon>
        <taxon>Sphingomonadaceae</taxon>
        <taxon>Sphingomonas</taxon>
    </lineage>
</organism>
<dbReference type="SUPFAM" id="SSF56281">
    <property type="entry name" value="Metallo-hydrolase/oxidoreductase"/>
    <property type="match status" value="1"/>
</dbReference>
<comment type="caution">
    <text evidence="2">The sequence shown here is derived from an EMBL/GenBank/DDBJ whole genome shotgun (WGS) entry which is preliminary data.</text>
</comment>
<accession>A0ABP7U6Y8</accession>
<protein>
    <submittedName>
        <fullName evidence="2">MBL fold metallo-hydrolase</fullName>
    </submittedName>
</protein>
<dbReference type="PANTHER" id="PTHR15032:SF4">
    <property type="entry name" value="N-ACYL-PHOSPHATIDYLETHANOLAMINE-HYDROLYZING PHOSPHOLIPASE D"/>
    <property type="match status" value="1"/>
</dbReference>
<evidence type="ECO:0000313" key="3">
    <source>
        <dbReference type="Proteomes" id="UP001424459"/>
    </source>
</evidence>
<dbReference type="InterPro" id="IPR036866">
    <property type="entry name" value="RibonucZ/Hydroxyglut_hydro"/>
</dbReference>
<dbReference type="InterPro" id="IPR024884">
    <property type="entry name" value="NAPE-PLD"/>
</dbReference>
<evidence type="ECO:0000259" key="1">
    <source>
        <dbReference type="Pfam" id="PF12706"/>
    </source>
</evidence>
<dbReference type="InterPro" id="IPR001279">
    <property type="entry name" value="Metallo-B-lactamas"/>
</dbReference>
<dbReference type="RefSeq" id="WP_344696652.1">
    <property type="nucleotide sequence ID" value="NZ_BAABBR010000001.1"/>
</dbReference>
<keyword evidence="3" id="KW-1185">Reference proteome</keyword>
<proteinExistence type="predicted"/>